<dbReference type="InterPro" id="IPR018200">
    <property type="entry name" value="USP_CS"/>
</dbReference>
<evidence type="ECO:0000256" key="4">
    <source>
        <dbReference type="ARBA" id="ARBA00022670"/>
    </source>
</evidence>
<accession>A0A8H5M4E5</accession>
<evidence type="ECO:0000256" key="7">
    <source>
        <dbReference type="ARBA" id="ARBA00022807"/>
    </source>
</evidence>
<evidence type="ECO:0000259" key="9">
    <source>
        <dbReference type="PROSITE" id="PS50053"/>
    </source>
</evidence>
<dbReference type="InterPro" id="IPR029071">
    <property type="entry name" value="Ubiquitin-like_domsf"/>
</dbReference>
<dbReference type="GO" id="GO:0006508">
    <property type="term" value="P:proteolysis"/>
    <property type="evidence" value="ECO:0007669"/>
    <property type="project" value="UniProtKB-KW"/>
</dbReference>
<dbReference type="InterPro" id="IPR000626">
    <property type="entry name" value="Ubiquitin-like_dom"/>
</dbReference>
<dbReference type="SUPFAM" id="SSF54236">
    <property type="entry name" value="Ubiquitin-like"/>
    <property type="match status" value="1"/>
</dbReference>
<feature type="domain" description="Ubiquitin-like" evidence="9">
    <location>
        <begin position="981"/>
        <end position="1040"/>
    </location>
</feature>
<dbReference type="Pfam" id="PF00443">
    <property type="entry name" value="UCH"/>
    <property type="match status" value="1"/>
</dbReference>
<reference evidence="12 13" key="1">
    <citation type="journal article" date="2020" name="ISME J.">
        <title>Uncovering the hidden diversity of litter-decomposition mechanisms in mushroom-forming fungi.</title>
        <authorList>
            <person name="Floudas D."/>
            <person name="Bentzer J."/>
            <person name="Ahren D."/>
            <person name="Johansson T."/>
            <person name="Persson P."/>
            <person name="Tunlid A."/>
        </authorList>
    </citation>
    <scope>NUCLEOTIDE SEQUENCE [LARGE SCALE GENOMIC DNA]</scope>
    <source>
        <strain evidence="12 13">CBS 661.87</strain>
    </source>
</reference>
<feature type="region of interest" description="Disordered" evidence="8">
    <location>
        <begin position="457"/>
        <end position="513"/>
    </location>
</feature>
<dbReference type="PROSITE" id="PS50235">
    <property type="entry name" value="USP_3"/>
    <property type="match status" value="1"/>
</dbReference>
<dbReference type="InterPro" id="IPR028889">
    <property type="entry name" value="USP"/>
</dbReference>
<keyword evidence="5" id="KW-0833">Ubl conjugation pathway</keyword>
<dbReference type="PROSITE" id="PS50053">
    <property type="entry name" value="UBIQUITIN_2"/>
    <property type="match status" value="1"/>
</dbReference>
<dbReference type="PROSITE" id="PS51283">
    <property type="entry name" value="DUSP"/>
    <property type="match status" value="1"/>
</dbReference>
<dbReference type="PROSITE" id="PS00972">
    <property type="entry name" value="USP_1"/>
    <property type="match status" value="1"/>
</dbReference>
<feature type="region of interest" description="Disordered" evidence="8">
    <location>
        <begin position="1"/>
        <end position="33"/>
    </location>
</feature>
<dbReference type="InterPro" id="IPR050164">
    <property type="entry name" value="Peptidase_C19"/>
</dbReference>
<dbReference type="Proteomes" id="UP000565441">
    <property type="component" value="Unassembled WGS sequence"/>
</dbReference>
<comment type="catalytic activity">
    <reaction evidence="1">
        <text>Thiol-dependent hydrolysis of ester, thioester, amide, peptide and isopeptide bonds formed by the C-terminal Gly of ubiquitin (a 76-residue protein attached to proteins as an intracellular targeting signal).</text>
        <dbReference type="EC" id="3.4.19.12"/>
    </reaction>
</comment>
<dbReference type="PANTHER" id="PTHR24006:SF888">
    <property type="entry name" value="UBIQUITIN CARBOXYL-TERMINAL HYDROLASE 30"/>
    <property type="match status" value="1"/>
</dbReference>
<dbReference type="PROSITE" id="PS00973">
    <property type="entry name" value="USP_2"/>
    <property type="match status" value="1"/>
</dbReference>
<evidence type="ECO:0000256" key="2">
    <source>
        <dbReference type="ARBA" id="ARBA00009085"/>
    </source>
</evidence>
<dbReference type="InterPro" id="IPR033841">
    <property type="entry name" value="Pep_USP48"/>
</dbReference>
<evidence type="ECO:0000256" key="8">
    <source>
        <dbReference type="SAM" id="MobiDB-lite"/>
    </source>
</evidence>
<keyword evidence="4" id="KW-0645">Protease</keyword>
<dbReference type="Gene3D" id="3.10.20.90">
    <property type="entry name" value="Phosphatidylinositol 3-kinase Catalytic Subunit, Chain A, domain 1"/>
    <property type="match status" value="1"/>
</dbReference>
<comment type="similarity">
    <text evidence="2">Belongs to the peptidase C19 family.</text>
</comment>
<evidence type="ECO:0000256" key="3">
    <source>
        <dbReference type="ARBA" id="ARBA00012759"/>
    </source>
</evidence>
<dbReference type="GO" id="GO:0005634">
    <property type="term" value="C:nucleus"/>
    <property type="evidence" value="ECO:0007669"/>
    <property type="project" value="TreeGrafter"/>
</dbReference>
<dbReference type="EMBL" id="JAACJP010000012">
    <property type="protein sequence ID" value="KAF5380840.1"/>
    <property type="molecule type" value="Genomic_DNA"/>
</dbReference>
<dbReference type="Gene3D" id="3.90.70.10">
    <property type="entry name" value="Cysteine proteinases"/>
    <property type="match status" value="1"/>
</dbReference>
<feature type="compositionally biased region" description="Basic residues" evidence="8">
    <location>
        <begin position="478"/>
        <end position="489"/>
    </location>
</feature>
<dbReference type="InterPro" id="IPR038765">
    <property type="entry name" value="Papain-like_cys_pep_sf"/>
</dbReference>
<dbReference type="PANTHER" id="PTHR24006">
    <property type="entry name" value="UBIQUITIN CARBOXYL-TERMINAL HYDROLASE"/>
    <property type="match status" value="1"/>
</dbReference>
<dbReference type="GO" id="GO:0004197">
    <property type="term" value="F:cysteine-type endopeptidase activity"/>
    <property type="evidence" value="ECO:0007669"/>
    <property type="project" value="InterPro"/>
</dbReference>
<dbReference type="InterPro" id="IPR044743">
    <property type="entry name" value="Ubl_USP48"/>
</dbReference>
<dbReference type="Pfam" id="PF00240">
    <property type="entry name" value="ubiquitin"/>
    <property type="match status" value="1"/>
</dbReference>
<evidence type="ECO:0000256" key="6">
    <source>
        <dbReference type="ARBA" id="ARBA00022801"/>
    </source>
</evidence>
<dbReference type="InterPro" id="IPR001394">
    <property type="entry name" value="Peptidase_C19_UCH"/>
</dbReference>
<dbReference type="InterPro" id="IPR006615">
    <property type="entry name" value="Pept_C19_DUSP"/>
</dbReference>
<evidence type="ECO:0000256" key="1">
    <source>
        <dbReference type="ARBA" id="ARBA00000707"/>
    </source>
</evidence>
<dbReference type="SMART" id="SM00213">
    <property type="entry name" value="UBQ"/>
    <property type="match status" value="1"/>
</dbReference>
<dbReference type="EC" id="3.4.19.12" evidence="3"/>
<protein>
    <recommendedName>
        <fullName evidence="3">ubiquitinyl hydrolase 1</fullName>
        <ecNumber evidence="3">3.4.19.12</ecNumber>
    </recommendedName>
</protein>
<feature type="domain" description="DUSP" evidence="11">
    <location>
        <begin position="806"/>
        <end position="915"/>
    </location>
</feature>
<dbReference type="GO" id="GO:0004843">
    <property type="term" value="F:cysteine-type deubiquitinase activity"/>
    <property type="evidence" value="ECO:0007669"/>
    <property type="project" value="UniProtKB-EC"/>
</dbReference>
<dbReference type="GO" id="GO:0005829">
    <property type="term" value="C:cytosol"/>
    <property type="evidence" value="ECO:0007669"/>
    <property type="project" value="TreeGrafter"/>
</dbReference>
<evidence type="ECO:0000259" key="10">
    <source>
        <dbReference type="PROSITE" id="PS50235"/>
    </source>
</evidence>
<evidence type="ECO:0000313" key="13">
    <source>
        <dbReference type="Proteomes" id="UP000565441"/>
    </source>
</evidence>
<organism evidence="12 13">
    <name type="scientific">Tricholomella constricta</name>
    <dbReference type="NCBI Taxonomy" id="117010"/>
    <lineage>
        <taxon>Eukaryota</taxon>
        <taxon>Fungi</taxon>
        <taxon>Dikarya</taxon>
        <taxon>Basidiomycota</taxon>
        <taxon>Agaricomycotina</taxon>
        <taxon>Agaricomycetes</taxon>
        <taxon>Agaricomycetidae</taxon>
        <taxon>Agaricales</taxon>
        <taxon>Tricholomatineae</taxon>
        <taxon>Lyophyllaceae</taxon>
        <taxon>Tricholomella</taxon>
    </lineage>
</organism>
<dbReference type="OrthoDB" id="289038at2759"/>
<comment type="caution">
    <text evidence="12">The sequence shown here is derived from an EMBL/GenBank/DDBJ whole genome shotgun (WGS) entry which is preliminary data.</text>
</comment>
<evidence type="ECO:0000259" key="11">
    <source>
        <dbReference type="PROSITE" id="PS51283"/>
    </source>
</evidence>
<gene>
    <name evidence="12" type="ORF">D9615_004069</name>
</gene>
<proteinExistence type="inferred from homology"/>
<name>A0A8H5M4E5_9AGAR</name>
<dbReference type="GO" id="GO:0016579">
    <property type="term" value="P:protein deubiquitination"/>
    <property type="evidence" value="ECO:0007669"/>
    <property type="project" value="InterPro"/>
</dbReference>
<dbReference type="SUPFAM" id="SSF54001">
    <property type="entry name" value="Cysteine proteinases"/>
    <property type="match status" value="1"/>
</dbReference>
<dbReference type="CDD" id="cd02668">
    <property type="entry name" value="Peptidase_C19L"/>
    <property type="match status" value="1"/>
</dbReference>
<sequence length="1126" mass="127243">MPPKRKRRVSLTSEGLAPGEQLKRSTLPGNNSSSWGWVGTEVSRASDITPEHLLVSCGLSERNNHPFCFNKYSSNSQNVSKLKAEETRKVPLADGELDDDVIIISDDEGPPCGLKICKFNPNCLNYLGQENWEDEDEAVDAFMKALTLEEDPSLEVREPDFPVGLKNLGATCYANASLQVWFRDLAFRTGVYDCKPSNEVDTTFKESPIFQLQVTFSALQESTQGCFNPTKLVESLQLRTTEQQDAQEFSKLFMSHLDAEFKKQANPKVKSLVTDQFQGKQVYGTICNHCKYRSERVSDFLEIEISLKKNSNLRDRVEALLQPEVLSDDNQYFCSQCESLQDATRYIELKELPPVLHFSLLRFVYDLSTMERKKSKHSVSFPTTLDMRPFLGLNGQNLPTSSCNDNVYELRGVLLHKGSSAYYGHYEAQVYDTTNKSWFQCNDETITKIKALGESSQNRPMVVDIEDSDERPSNSQGRKNRANARKRRRIETDDEDTSSPTTIIDKKPNNKSESISSKDAYMLIYARKAPDLSNGSSLLENCDTTSPIPVPPSDALEVVNALNAAHDETCDAYGKKKKLIKARFLERRRKVMDIYRRWNIDSANADSLLVSRQALLAWLSQHQDKYASTIATAESEEKSARKRIHLGDIICTHAAVDPNKAKDIKRIGRQAYKDIVQDTGWEFEPELTIANICAECVRLSFIERLYQIEHPRLVAQFDRISEVASDLTGFWISKPWIKCWRQTKPKMHVISEADPSPDSNDFASDAAELLQKLYPSWRPLSTSCEICPVCDANIHISKESKREARKQAEDEKARLKDLHDVLLSGDTSIPENVPSSIIPVTFAKAWWQWLNRPTESARPDNIDNAAFFCEHDMLVIDPNSPTDLESSAMVIRRSDWDVLETIYLSGPLVAVEKQTQGEDAQRYTHEVPVCTECRLKWKSDWTSAEIIIRMGGAKPKLKPENDSKKGLQTYSKAGARQSKRLRQIKELGEKRRLTISKSTTVKEIKVMIQEELNIPTICQRLFHHEKELEDNAATVESLAIFAHDILDLKQESEVLELDDDSDTKEKRPRVEERGFGGTLLGGSRGVYRIPSSPTAASDGKEKSCSACTFSNDADALSCTICDTLFT</sequence>
<keyword evidence="13" id="KW-1185">Reference proteome</keyword>
<dbReference type="AlphaFoldDB" id="A0A8H5M4E5"/>
<evidence type="ECO:0000313" key="12">
    <source>
        <dbReference type="EMBL" id="KAF5380840.1"/>
    </source>
</evidence>
<keyword evidence="6" id="KW-0378">Hydrolase</keyword>
<feature type="domain" description="USP" evidence="10">
    <location>
        <begin position="163"/>
        <end position="468"/>
    </location>
</feature>
<keyword evidence="7" id="KW-0788">Thiol protease</keyword>
<dbReference type="CDD" id="cd01795">
    <property type="entry name" value="Ubl_USP48"/>
    <property type="match status" value="1"/>
</dbReference>
<evidence type="ECO:0000256" key="5">
    <source>
        <dbReference type="ARBA" id="ARBA00022786"/>
    </source>
</evidence>